<evidence type="ECO:0000313" key="2">
    <source>
        <dbReference type="Proteomes" id="UP000236220"/>
    </source>
</evidence>
<reference evidence="1 2" key="1">
    <citation type="submission" date="2017-08" db="EMBL/GenBank/DDBJ databases">
        <title>Lysobacter sylvestris genome.</title>
        <authorList>
            <person name="Zhang D.-C."/>
            <person name="Albuquerque L."/>
            <person name="Franca L."/>
            <person name="Froufe H.J.C."/>
            <person name="Barroso C."/>
            <person name="Egas C."/>
            <person name="Da Costa M."/>
            <person name="Margesin R."/>
        </authorList>
    </citation>
    <scope>NUCLEOTIDE SEQUENCE [LARGE SCALE GENOMIC DNA]</scope>
    <source>
        <strain evidence="1 2">AM20-91</strain>
    </source>
</reference>
<keyword evidence="2" id="KW-1185">Reference proteome</keyword>
<evidence type="ECO:0000313" key="1">
    <source>
        <dbReference type="EMBL" id="PNS09857.1"/>
    </source>
</evidence>
<sequence length="68" mass="7230">MAHYEGGTARIAVATLPTVSRVLGISVEELIGTSQIKRVGGKRGPQPKIAQQLERIQALPAAKQRAIV</sequence>
<accession>A0A2K1Q4H0</accession>
<dbReference type="EMBL" id="NPZB01000001">
    <property type="protein sequence ID" value="PNS09857.1"/>
    <property type="molecule type" value="Genomic_DNA"/>
</dbReference>
<comment type="caution">
    <text evidence="1">The sequence shown here is derived from an EMBL/GenBank/DDBJ whole genome shotgun (WGS) entry which is preliminary data.</text>
</comment>
<protein>
    <submittedName>
        <fullName evidence="1">Uncharacterized protein</fullName>
    </submittedName>
</protein>
<dbReference type="AlphaFoldDB" id="A0A2K1Q4H0"/>
<gene>
    <name evidence="1" type="ORF">Lysil_1486</name>
</gene>
<proteinExistence type="predicted"/>
<organism evidence="1 2">
    <name type="scientific">Solilutibacter silvestris</name>
    <dbReference type="NCBI Taxonomy" id="1645665"/>
    <lineage>
        <taxon>Bacteria</taxon>
        <taxon>Pseudomonadati</taxon>
        <taxon>Pseudomonadota</taxon>
        <taxon>Gammaproteobacteria</taxon>
        <taxon>Lysobacterales</taxon>
        <taxon>Lysobacteraceae</taxon>
        <taxon>Solilutibacter</taxon>
    </lineage>
</organism>
<dbReference type="Proteomes" id="UP000236220">
    <property type="component" value="Unassembled WGS sequence"/>
</dbReference>
<name>A0A2K1Q4H0_9GAMM</name>